<feature type="binding site" evidence="9">
    <location>
        <position position="225"/>
    </location>
    <ligand>
        <name>[4Fe-4S] cluster</name>
        <dbReference type="ChEBI" id="CHEBI:49883"/>
        <label>1</label>
    </ligand>
</feature>
<dbReference type="GO" id="GO:0031419">
    <property type="term" value="F:cobalamin binding"/>
    <property type="evidence" value="ECO:0007669"/>
    <property type="project" value="UniProtKB-KW"/>
</dbReference>
<evidence type="ECO:0000256" key="9">
    <source>
        <dbReference type="HAMAP-Rule" id="MF_00916"/>
    </source>
</evidence>
<dbReference type="NCBIfam" id="TIGR00276">
    <property type="entry name" value="tRNA epoxyqueuosine(34) reductase QueG"/>
    <property type="match status" value="1"/>
</dbReference>
<keyword evidence="8 9" id="KW-0411">Iron-sulfur</keyword>
<dbReference type="GO" id="GO:0008616">
    <property type="term" value="P:tRNA queuosine(34) biosynthetic process"/>
    <property type="evidence" value="ECO:0007669"/>
    <property type="project" value="UniProtKB-UniRule"/>
</dbReference>
<comment type="cofactor">
    <cofactor evidence="9">
        <name>cob(II)alamin</name>
        <dbReference type="ChEBI" id="CHEBI:16304"/>
    </cofactor>
</comment>
<keyword evidence="6 9" id="KW-0560">Oxidoreductase</keyword>
<dbReference type="GO" id="GO:0005737">
    <property type="term" value="C:cytoplasm"/>
    <property type="evidence" value="ECO:0007669"/>
    <property type="project" value="UniProtKB-SubCell"/>
</dbReference>
<dbReference type="InterPro" id="IPR004453">
    <property type="entry name" value="QueG"/>
</dbReference>
<feature type="binding site" evidence="9">
    <location>
        <position position="185"/>
    </location>
    <ligand>
        <name>cob(II)alamin</name>
        <dbReference type="ChEBI" id="CHEBI:16304"/>
    </ligand>
</feature>
<evidence type="ECO:0000256" key="2">
    <source>
        <dbReference type="ARBA" id="ARBA00022490"/>
    </source>
</evidence>
<feature type="binding site" evidence="9">
    <location>
        <position position="275"/>
    </location>
    <ligand>
        <name>[4Fe-4S] cluster</name>
        <dbReference type="ChEBI" id="CHEBI:49883"/>
        <label>2</label>
    </ligand>
</feature>
<feature type="binding site" evidence="9">
    <location>
        <position position="188"/>
    </location>
    <ligand>
        <name>cob(II)alamin</name>
        <dbReference type="ChEBI" id="CHEBI:16304"/>
    </ligand>
</feature>
<feature type="binding site" evidence="9">
    <location>
        <position position="279"/>
    </location>
    <ligand>
        <name>[4Fe-4S] cluster</name>
        <dbReference type="ChEBI" id="CHEBI:49883"/>
        <label>1</label>
    </ligand>
</feature>
<dbReference type="UniPathway" id="UPA00392"/>
<evidence type="ECO:0000256" key="7">
    <source>
        <dbReference type="ARBA" id="ARBA00023004"/>
    </source>
</evidence>
<feature type="binding site" evidence="9">
    <location>
        <position position="219"/>
    </location>
    <ligand>
        <name>[4Fe-4S] cluster</name>
        <dbReference type="ChEBI" id="CHEBI:49883"/>
        <label>1</label>
    </ligand>
</feature>
<dbReference type="PANTHER" id="PTHR30002:SF4">
    <property type="entry name" value="EPOXYQUEUOSINE REDUCTASE"/>
    <property type="match status" value="1"/>
</dbReference>
<dbReference type="FunFam" id="3.30.70.20:FF:000017">
    <property type="entry name" value="Epoxyqueuosine reductase"/>
    <property type="match status" value="1"/>
</dbReference>
<keyword evidence="7 9" id="KW-0408">Iron</keyword>
<dbReference type="PROSITE" id="PS51379">
    <property type="entry name" value="4FE4S_FER_2"/>
    <property type="match status" value="1"/>
</dbReference>
<evidence type="ECO:0000256" key="4">
    <source>
        <dbReference type="ARBA" id="ARBA00022723"/>
    </source>
</evidence>
<dbReference type="HAMAP" id="MF_00916">
    <property type="entry name" value="QueG"/>
    <property type="match status" value="1"/>
</dbReference>
<name>A0A3M3YHY7_9PSED</name>
<feature type="active site" description="Proton donor" evidence="9">
    <location>
        <position position="164"/>
    </location>
</feature>
<keyword evidence="1 9" id="KW-0004">4Fe-4S</keyword>
<keyword evidence="3 9" id="KW-0819">tRNA processing</keyword>
<dbReference type="SUPFAM" id="SSF54862">
    <property type="entry name" value="4Fe-4S ferredoxins"/>
    <property type="match status" value="1"/>
</dbReference>
<dbReference type="Gene3D" id="3.30.70.20">
    <property type="match status" value="1"/>
</dbReference>
<evidence type="ECO:0000256" key="3">
    <source>
        <dbReference type="ARBA" id="ARBA00022694"/>
    </source>
</evidence>
<feature type="binding site" evidence="9">
    <location>
        <position position="272"/>
    </location>
    <ligand>
        <name>[4Fe-4S] cluster</name>
        <dbReference type="ChEBI" id="CHEBI:49883"/>
        <label>2</label>
    </ligand>
</feature>
<comment type="function">
    <text evidence="9">Catalyzes the conversion of epoxyqueuosine (oQ) to queuosine (Q), which is a hypermodified base found in the wobble positions of tRNA(Asp), tRNA(Asn), tRNA(His) and tRNA(Tyr).</text>
</comment>
<feature type="binding site" evidence="9">
    <location>
        <position position="87"/>
    </location>
    <ligand>
        <name>cob(II)alamin</name>
        <dbReference type="ChEBI" id="CHEBI:16304"/>
    </ligand>
</feature>
<dbReference type="InterPro" id="IPR017896">
    <property type="entry name" value="4Fe4S_Fe-S-bd"/>
</dbReference>
<dbReference type="InterPro" id="IPR013542">
    <property type="entry name" value="QueG_DUF1730"/>
</dbReference>
<keyword evidence="5 9" id="KW-0671">Queuosine biosynthesis</keyword>
<comment type="pathway">
    <text evidence="9">tRNA modification; tRNA-queuosine biosynthesis.</text>
</comment>
<evidence type="ECO:0000256" key="8">
    <source>
        <dbReference type="ARBA" id="ARBA00023014"/>
    </source>
</evidence>
<feature type="binding site" evidence="9">
    <location>
        <position position="247"/>
    </location>
    <ligand>
        <name>cob(II)alamin</name>
        <dbReference type="ChEBI" id="CHEBI:16304"/>
    </ligand>
</feature>
<comment type="caution">
    <text evidence="11">The sequence shown here is derived from an EMBL/GenBank/DDBJ whole genome shotgun (WGS) entry which is preliminary data.</text>
</comment>
<evidence type="ECO:0000256" key="1">
    <source>
        <dbReference type="ARBA" id="ARBA00022485"/>
    </source>
</evidence>
<dbReference type="GO" id="GO:0046872">
    <property type="term" value="F:metal ion binding"/>
    <property type="evidence" value="ECO:0007669"/>
    <property type="project" value="UniProtKB-KW"/>
</dbReference>
<protein>
    <recommendedName>
        <fullName evidence="9">Epoxyqueuosine reductase</fullName>
        <ecNumber evidence="9">1.17.99.6</ecNumber>
    </recommendedName>
    <alternativeName>
        <fullName evidence="9">Queuosine biosynthesis protein QueG</fullName>
    </alternativeName>
</protein>
<comment type="cofactor">
    <cofactor evidence="9">
        <name>[4Fe-4S] cluster</name>
        <dbReference type="ChEBI" id="CHEBI:49883"/>
    </cofactor>
    <text evidence="9">Binds 2 [4Fe-4S] clusters per monomer.</text>
</comment>
<keyword evidence="9" id="KW-0170">Cobalt</keyword>
<feature type="binding site" evidence="9">
    <location>
        <position position="199"/>
    </location>
    <ligand>
        <name>cob(II)alamin</name>
        <dbReference type="ChEBI" id="CHEBI:16304"/>
    </ligand>
</feature>
<evidence type="ECO:0000313" key="11">
    <source>
        <dbReference type="EMBL" id="RMO81816.1"/>
    </source>
</evidence>
<organism evidence="11 12">
    <name type="scientific">Pseudomonas syringae pv. philadelphi</name>
    <dbReference type="NCBI Taxonomy" id="251706"/>
    <lineage>
        <taxon>Bacteria</taxon>
        <taxon>Pseudomonadati</taxon>
        <taxon>Pseudomonadota</taxon>
        <taxon>Gammaproteobacteria</taxon>
        <taxon>Pseudomonadales</taxon>
        <taxon>Pseudomonadaceae</taxon>
        <taxon>Pseudomonas</taxon>
    </lineage>
</organism>
<comment type="caution">
    <text evidence="9">Lacks conserved residue(s) required for the propagation of feature annotation.</text>
</comment>
<proteinExistence type="inferred from homology"/>
<keyword evidence="4 9" id="KW-0479">Metal-binding</keyword>
<dbReference type="PANTHER" id="PTHR30002">
    <property type="entry name" value="EPOXYQUEUOSINE REDUCTASE"/>
    <property type="match status" value="1"/>
</dbReference>
<evidence type="ECO:0000256" key="5">
    <source>
        <dbReference type="ARBA" id="ARBA00022785"/>
    </source>
</evidence>
<reference evidence="11 12" key="1">
    <citation type="submission" date="2018-08" db="EMBL/GenBank/DDBJ databases">
        <title>Recombination of ecologically and evolutionarily significant loci maintains genetic cohesion in the Pseudomonas syringae species complex.</title>
        <authorList>
            <person name="Dillon M."/>
            <person name="Thakur S."/>
            <person name="Almeida R.N.D."/>
            <person name="Weir B.S."/>
            <person name="Guttman D.S."/>
        </authorList>
    </citation>
    <scope>NUCLEOTIDE SEQUENCE [LARGE SCALE GENOMIC DNA]</scope>
    <source>
        <strain evidence="11 12">ICMP 8902</strain>
    </source>
</reference>
<dbReference type="Pfam" id="PF08331">
    <property type="entry name" value="QueG_DUF1730"/>
    <property type="match status" value="1"/>
</dbReference>
<sequence length="382" mass="42560">MGSDVWQNYTHLGPGFSLRMSAITAEPTSDDLAALALSIKAWGRELGFQEVGISGLDLAEHEQHLQRWLDAGYHGEMDYMAAHGSKRSNPGELVPGTLRVVSLRMDYLPGDSEMAQRLTESEKAYVSRYALGRDYHKLIRKRLQQLAERIQQAIGPFGFRAFVDSAPVLEKAIAEQAGLGWIGKNTLVLNRKAGSFFFLGELFVDIPLPVDAPHATEHCGRCTACLDICPTAAFVGPYVLDARRCISYLTIELKTAIPEELRSLIGNRVFGCDDCQIVCPWNRFARPTDQRDFQPRHNLDNAGLAELFLWDEDTFLGNTEGSPLRRAGYERWLRNLAVGLGNAPSTIPVIEALQARRDYPSELVREHVEWALRRHGVAGAEG</sequence>
<gene>
    <name evidence="9" type="primary">queG</name>
    <name evidence="11" type="ORF">ALQ33_00875</name>
</gene>
<feature type="binding site" evidence="9">
    <location>
        <position position="222"/>
    </location>
    <ligand>
        <name>[4Fe-4S] cluster</name>
        <dbReference type="ChEBI" id="CHEBI:49883"/>
        <label>1</label>
    </ligand>
</feature>
<feature type="binding site" evidence="9">
    <location>
        <begin position="272"/>
        <end position="273"/>
    </location>
    <ligand>
        <name>cob(II)alamin</name>
        <dbReference type="ChEBI" id="CHEBI:16304"/>
    </ligand>
</feature>
<dbReference type="EMBL" id="RBQB01000307">
    <property type="protein sequence ID" value="RMO81816.1"/>
    <property type="molecule type" value="Genomic_DNA"/>
</dbReference>
<feature type="binding site" evidence="9">
    <location>
        <position position="245"/>
    </location>
    <ligand>
        <name>[4Fe-4S] cluster</name>
        <dbReference type="ChEBI" id="CHEBI:49883"/>
        <label>2</label>
    </ligand>
</feature>
<dbReference type="GO" id="GO:0052693">
    <property type="term" value="F:epoxyqueuosine reductase activity"/>
    <property type="evidence" value="ECO:0007669"/>
    <property type="project" value="UniProtKB-UniRule"/>
</dbReference>
<feature type="binding site" evidence="9">
    <location>
        <position position="229"/>
    </location>
    <ligand>
        <name>[4Fe-4S] cluster</name>
        <dbReference type="ChEBI" id="CHEBI:49883"/>
        <label>2</label>
    </ligand>
</feature>
<comment type="subcellular location">
    <subcellularLocation>
        <location evidence="9">Cytoplasm</location>
    </subcellularLocation>
</comment>
<dbReference type="Proteomes" id="UP000279372">
    <property type="component" value="Unassembled WGS sequence"/>
</dbReference>
<keyword evidence="9" id="KW-0846">Cobalamin</keyword>
<dbReference type="EC" id="1.17.99.6" evidence="9"/>
<dbReference type="AlphaFoldDB" id="A0A3M3YHY7"/>
<feature type="binding site" evidence="9">
    <location>
        <position position="254"/>
    </location>
    <ligand>
        <name>tRNA</name>
        <dbReference type="ChEBI" id="CHEBI:17843"/>
    </ligand>
</feature>
<keyword evidence="2 9" id="KW-0963">Cytoplasm</keyword>
<feature type="domain" description="4Fe-4S ferredoxin-type" evidence="10">
    <location>
        <begin position="210"/>
        <end position="239"/>
    </location>
</feature>
<evidence type="ECO:0000259" key="10">
    <source>
        <dbReference type="PROSITE" id="PS51379"/>
    </source>
</evidence>
<dbReference type="Pfam" id="PF13484">
    <property type="entry name" value="Fer4_16"/>
    <property type="match status" value="1"/>
</dbReference>
<comment type="subunit">
    <text evidence="9">Monomer.</text>
</comment>
<evidence type="ECO:0000256" key="6">
    <source>
        <dbReference type="ARBA" id="ARBA00023002"/>
    </source>
</evidence>
<comment type="similarity">
    <text evidence="9">Belongs to the QueG family.</text>
</comment>
<accession>A0A3M3YHY7</accession>
<evidence type="ECO:0000313" key="12">
    <source>
        <dbReference type="Proteomes" id="UP000279372"/>
    </source>
</evidence>
<dbReference type="GO" id="GO:0051539">
    <property type="term" value="F:4 iron, 4 sulfur cluster binding"/>
    <property type="evidence" value="ECO:0007669"/>
    <property type="project" value="UniProtKB-KW"/>
</dbReference>
<comment type="catalytic activity">
    <reaction evidence="9">
        <text>epoxyqueuosine(34) in tRNA + AH2 = queuosine(34) in tRNA + A + H2O</text>
        <dbReference type="Rhea" id="RHEA:32159"/>
        <dbReference type="Rhea" id="RHEA-COMP:18571"/>
        <dbReference type="Rhea" id="RHEA-COMP:18582"/>
        <dbReference type="ChEBI" id="CHEBI:13193"/>
        <dbReference type="ChEBI" id="CHEBI:15377"/>
        <dbReference type="ChEBI" id="CHEBI:17499"/>
        <dbReference type="ChEBI" id="CHEBI:194431"/>
        <dbReference type="ChEBI" id="CHEBI:194443"/>
        <dbReference type="EC" id="1.17.99.6"/>
    </reaction>
</comment>
<feature type="binding site" evidence="9">
    <location>
        <position position="164"/>
    </location>
    <ligand>
        <name>cob(II)alamin</name>
        <dbReference type="ChEBI" id="CHEBI:16304"/>
    </ligand>
</feature>